<evidence type="ECO:0000313" key="1">
    <source>
        <dbReference type="EMBL" id="TYH45563.1"/>
    </source>
</evidence>
<keyword evidence="2" id="KW-1185">Reference proteome</keyword>
<proteinExistence type="predicted"/>
<dbReference type="InterPro" id="IPR036691">
    <property type="entry name" value="Endo/exonu/phosph_ase_sf"/>
</dbReference>
<accession>A0A5D2IUL1</accession>
<dbReference type="PANTHER" id="PTHR33710:SF77">
    <property type="entry name" value="DNASE I-LIKE SUPERFAMILY PROTEIN"/>
    <property type="match status" value="1"/>
</dbReference>
<dbReference type="Gene3D" id="3.60.10.10">
    <property type="entry name" value="Endonuclease/exonuclease/phosphatase"/>
    <property type="match status" value="1"/>
</dbReference>
<sequence length="120" mass="13666">MAKNISLPWLIAVDFNALLDEDKKKCGSTMVVASCPAFHQVCSVCELKDLGFRGPKFTWNRGNIFECIDKALCNSRWELMFLNIVVFHMLIIKSDHFPLSISFGNKIRTNSPHPFRFLSG</sequence>
<dbReference type="SUPFAM" id="SSF56219">
    <property type="entry name" value="DNase I-like"/>
    <property type="match status" value="1"/>
</dbReference>
<dbReference type="AlphaFoldDB" id="A0A5D2IUL1"/>
<name>A0A5D2IUL1_GOSTO</name>
<dbReference type="EMBL" id="CM017633">
    <property type="protein sequence ID" value="TYH45563.1"/>
    <property type="molecule type" value="Genomic_DNA"/>
</dbReference>
<gene>
    <name evidence="1" type="ORF">ES332_D11G273700v1</name>
</gene>
<reference evidence="1 2" key="1">
    <citation type="submission" date="2019-07" db="EMBL/GenBank/DDBJ databases">
        <title>WGS assembly of Gossypium tomentosum.</title>
        <authorList>
            <person name="Chen Z.J."/>
            <person name="Sreedasyam A."/>
            <person name="Ando A."/>
            <person name="Song Q."/>
            <person name="De L."/>
            <person name="Hulse-Kemp A."/>
            <person name="Ding M."/>
            <person name="Ye W."/>
            <person name="Kirkbride R."/>
            <person name="Jenkins J."/>
            <person name="Plott C."/>
            <person name="Lovell J."/>
            <person name="Lin Y.-M."/>
            <person name="Vaughn R."/>
            <person name="Liu B."/>
            <person name="Li W."/>
            <person name="Simpson S."/>
            <person name="Scheffler B."/>
            <person name="Saski C."/>
            <person name="Grover C."/>
            <person name="Hu G."/>
            <person name="Conover J."/>
            <person name="Carlson J."/>
            <person name="Shu S."/>
            <person name="Boston L."/>
            <person name="Williams M."/>
            <person name="Peterson D."/>
            <person name="Mcgee K."/>
            <person name="Jones D."/>
            <person name="Wendel J."/>
            <person name="Stelly D."/>
            <person name="Grimwood J."/>
            <person name="Schmutz J."/>
        </authorList>
    </citation>
    <scope>NUCLEOTIDE SEQUENCE [LARGE SCALE GENOMIC DNA]</scope>
    <source>
        <strain evidence="1">7179.01</strain>
    </source>
</reference>
<protein>
    <recommendedName>
        <fullName evidence="3">Endonuclease/exonuclease/phosphatase domain-containing protein</fullName>
    </recommendedName>
</protein>
<organism evidence="1 2">
    <name type="scientific">Gossypium tomentosum</name>
    <name type="common">Hawaiian cotton</name>
    <name type="synonym">Gossypium sandvicense</name>
    <dbReference type="NCBI Taxonomy" id="34277"/>
    <lineage>
        <taxon>Eukaryota</taxon>
        <taxon>Viridiplantae</taxon>
        <taxon>Streptophyta</taxon>
        <taxon>Embryophyta</taxon>
        <taxon>Tracheophyta</taxon>
        <taxon>Spermatophyta</taxon>
        <taxon>Magnoliopsida</taxon>
        <taxon>eudicotyledons</taxon>
        <taxon>Gunneridae</taxon>
        <taxon>Pentapetalae</taxon>
        <taxon>rosids</taxon>
        <taxon>malvids</taxon>
        <taxon>Malvales</taxon>
        <taxon>Malvaceae</taxon>
        <taxon>Malvoideae</taxon>
        <taxon>Gossypium</taxon>
    </lineage>
</organism>
<dbReference type="PANTHER" id="PTHR33710">
    <property type="entry name" value="BNAC02G09200D PROTEIN"/>
    <property type="match status" value="1"/>
</dbReference>
<dbReference type="Proteomes" id="UP000322667">
    <property type="component" value="Chromosome D11"/>
</dbReference>
<evidence type="ECO:0008006" key="3">
    <source>
        <dbReference type="Google" id="ProtNLM"/>
    </source>
</evidence>
<evidence type="ECO:0000313" key="2">
    <source>
        <dbReference type="Proteomes" id="UP000322667"/>
    </source>
</evidence>